<dbReference type="AlphaFoldDB" id="A0A7J6AXQ0"/>
<gene>
    <name evidence="1" type="ORF">AMELA_G00072900</name>
</gene>
<evidence type="ECO:0000313" key="2">
    <source>
        <dbReference type="Proteomes" id="UP000593565"/>
    </source>
</evidence>
<sequence>MIPILWNDLKRAVHTQKPSNLTELETFFKEVQNTCRAECVTGTHRQAFSHTQEPAVGLSGFTDSHEQRIIGTE</sequence>
<comment type="caution">
    <text evidence="1">The sequence shown here is derived from an EMBL/GenBank/DDBJ whole genome shotgun (WGS) entry which is preliminary data.</text>
</comment>
<accession>A0A7J6AXQ0</accession>
<name>A0A7J6AXQ0_AMEME</name>
<evidence type="ECO:0000313" key="1">
    <source>
        <dbReference type="EMBL" id="KAF4087642.1"/>
    </source>
</evidence>
<protein>
    <submittedName>
        <fullName evidence="1">Uncharacterized protein</fullName>
    </submittedName>
</protein>
<proteinExistence type="predicted"/>
<reference evidence="1 2" key="1">
    <citation type="submission" date="2020-02" db="EMBL/GenBank/DDBJ databases">
        <title>A chromosome-scale genome assembly of the black bullhead catfish (Ameiurus melas).</title>
        <authorList>
            <person name="Wen M."/>
            <person name="Zham M."/>
            <person name="Cabau C."/>
            <person name="Klopp C."/>
            <person name="Donnadieu C."/>
            <person name="Roques C."/>
            <person name="Bouchez O."/>
            <person name="Lampietro C."/>
            <person name="Jouanno E."/>
            <person name="Herpin A."/>
            <person name="Louis A."/>
            <person name="Berthelot C."/>
            <person name="Parey E."/>
            <person name="Roest-Crollius H."/>
            <person name="Braasch I."/>
            <person name="Postlethwait J."/>
            <person name="Robinson-Rechavi M."/>
            <person name="Echchiki A."/>
            <person name="Begum T."/>
            <person name="Montfort J."/>
            <person name="Schartl M."/>
            <person name="Bobe J."/>
            <person name="Guiguen Y."/>
        </authorList>
    </citation>
    <scope>NUCLEOTIDE SEQUENCE [LARGE SCALE GENOMIC DNA]</scope>
    <source>
        <strain evidence="1">M_S1</strain>
        <tissue evidence="1">Blood</tissue>
    </source>
</reference>
<dbReference type="EMBL" id="JAAGNN010000006">
    <property type="protein sequence ID" value="KAF4087642.1"/>
    <property type="molecule type" value="Genomic_DNA"/>
</dbReference>
<dbReference type="Proteomes" id="UP000593565">
    <property type="component" value="Unassembled WGS sequence"/>
</dbReference>
<keyword evidence="2" id="KW-1185">Reference proteome</keyword>
<organism evidence="1 2">
    <name type="scientific">Ameiurus melas</name>
    <name type="common">Black bullhead</name>
    <name type="synonym">Silurus melas</name>
    <dbReference type="NCBI Taxonomy" id="219545"/>
    <lineage>
        <taxon>Eukaryota</taxon>
        <taxon>Metazoa</taxon>
        <taxon>Chordata</taxon>
        <taxon>Craniata</taxon>
        <taxon>Vertebrata</taxon>
        <taxon>Euteleostomi</taxon>
        <taxon>Actinopterygii</taxon>
        <taxon>Neopterygii</taxon>
        <taxon>Teleostei</taxon>
        <taxon>Ostariophysi</taxon>
        <taxon>Siluriformes</taxon>
        <taxon>Ictaluridae</taxon>
        <taxon>Ameiurus</taxon>
    </lineage>
</organism>